<evidence type="ECO:0000313" key="2">
    <source>
        <dbReference type="Proteomes" id="UP000027215"/>
    </source>
</evidence>
<dbReference type="Gene3D" id="1.10.260.40">
    <property type="entry name" value="lambda repressor-like DNA-binding domains"/>
    <property type="match status" value="1"/>
</dbReference>
<reference evidence="1 2" key="1">
    <citation type="submission" date="2013-08" db="EMBL/GenBank/DDBJ databases">
        <authorList>
            <person name="Stouthamer R."/>
            <person name="Nunney L."/>
        </authorList>
    </citation>
    <scope>NUCLEOTIDE SEQUENCE [LARGE SCALE GENOMIC DNA]</scope>
    <source>
        <strain evidence="2">ann-1</strain>
    </source>
</reference>
<dbReference type="GO" id="GO:0003677">
    <property type="term" value="F:DNA binding"/>
    <property type="evidence" value="ECO:0007669"/>
    <property type="project" value="InterPro"/>
</dbReference>
<organism evidence="1 2">
    <name type="scientific">Xylella fastidiosa subsp. sandyi Ann-1</name>
    <dbReference type="NCBI Taxonomy" id="155920"/>
    <lineage>
        <taxon>Bacteria</taxon>
        <taxon>Pseudomonadati</taxon>
        <taxon>Pseudomonadota</taxon>
        <taxon>Gammaproteobacteria</taxon>
        <taxon>Lysobacterales</taxon>
        <taxon>Lysobacteraceae</taxon>
        <taxon>Xylella</taxon>
    </lineage>
</organism>
<dbReference type="HOGENOM" id="CLU_173998_0_1_6"/>
<evidence type="ECO:0000313" key="1">
    <source>
        <dbReference type="EMBL" id="AIC11094.1"/>
    </source>
</evidence>
<dbReference type="InterPro" id="IPR010982">
    <property type="entry name" value="Lambda_DNA-bd_dom_sf"/>
</dbReference>
<dbReference type="SUPFAM" id="SSF47413">
    <property type="entry name" value="lambda repressor-like DNA-binding domains"/>
    <property type="match status" value="1"/>
</dbReference>
<dbReference type="InterPro" id="IPR059216">
    <property type="entry name" value="LeuA_carph_isopro_dom"/>
</dbReference>
<dbReference type="AlphaFoldDB" id="A0A060H2V0"/>
<protein>
    <recommendedName>
        <fullName evidence="3">Helix-turn-helix domain-containing protein</fullName>
    </recommendedName>
</protein>
<dbReference type="NCBIfam" id="NF046037">
    <property type="entry name" value="carphisopro"/>
    <property type="match status" value="1"/>
</dbReference>
<accession>A0A060H2V0</accession>
<dbReference type="Pfam" id="PF15943">
    <property type="entry name" value="YdaS_toxin"/>
    <property type="match status" value="1"/>
</dbReference>
<sequence length="106" mass="11890">MRILFTICDIYLTRLVLTDRSRYVILWGMNAIDIAVKEFGSVNALAASLGVRQSAISNWRARGRVPAERCIVIERVTNGAVSRYQLRPDIFGTPPTNHRQEVSDAA</sequence>
<dbReference type="KEGG" id="xfs:D934_04460"/>
<gene>
    <name evidence="1" type="ORF">D934_04460</name>
</gene>
<dbReference type="PATRIC" id="fig|155920.8.peg.1074"/>
<dbReference type="EMBL" id="CP006696">
    <property type="protein sequence ID" value="AIC11094.1"/>
    <property type="molecule type" value="Genomic_DNA"/>
</dbReference>
<proteinExistence type="predicted"/>
<dbReference type="Proteomes" id="UP000027215">
    <property type="component" value="Chromosome"/>
</dbReference>
<name>A0A060H2V0_XYLFS</name>
<evidence type="ECO:0008006" key="3">
    <source>
        <dbReference type="Google" id="ProtNLM"/>
    </source>
</evidence>
<dbReference type="InterPro" id="IPR031856">
    <property type="entry name" value="YdaS_toxin-like"/>
</dbReference>